<dbReference type="GO" id="GO:0005886">
    <property type="term" value="C:plasma membrane"/>
    <property type="evidence" value="ECO:0007669"/>
    <property type="project" value="TreeGrafter"/>
</dbReference>
<dbReference type="PANTHER" id="PTHR19139:SF270">
    <property type="entry name" value="ENTOMOGLYCEROPORIN 1-RELATED"/>
    <property type="match status" value="1"/>
</dbReference>
<comment type="subcellular location">
    <subcellularLocation>
        <location evidence="1">Membrane</location>
        <topology evidence="1">Multi-pass membrane protein</topology>
    </subcellularLocation>
</comment>
<evidence type="ECO:0000256" key="5">
    <source>
        <dbReference type="RuleBase" id="RU000477"/>
    </source>
</evidence>
<dbReference type="Proteomes" id="UP001159042">
    <property type="component" value="Unassembled WGS sequence"/>
</dbReference>
<feature type="transmembrane region" description="Helical" evidence="6">
    <location>
        <begin position="29"/>
        <end position="51"/>
    </location>
</feature>
<evidence type="ECO:0008006" key="9">
    <source>
        <dbReference type="Google" id="ProtNLM"/>
    </source>
</evidence>
<accession>A0AAV8VC22</accession>
<keyword evidence="5" id="KW-0813">Transport</keyword>
<evidence type="ECO:0000313" key="8">
    <source>
        <dbReference type="Proteomes" id="UP001159042"/>
    </source>
</evidence>
<keyword evidence="3 6" id="KW-1133">Transmembrane helix</keyword>
<dbReference type="Gene3D" id="1.20.1080.10">
    <property type="entry name" value="Glycerol uptake facilitator protein"/>
    <property type="match status" value="1"/>
</dbReference>
<organism evidence="7 8">
    <name type="scientific">Exocentrus adspersus</name>
    <dbReference type="NCBI Taxonomy" id="1586481"/>
    <lineage>
        <taxon>Eukaryota</taxon>
        <taxon>Metazoa</taxon>
        <taxon>Ecdysozoa</taxon>
        <taxon>Arthropoda</taxon>
        <taxon>Hexapoda</taxon>
        <taxon>Insecta</taxon>
        <taxon>Pterygota</taxon>
        <taxon>Neoptera</taxon>
        <taxon>Endopterygota</taxon>
        <taxon>Coleoptera</taxon>
        <taxon>Polyphaga</taxon>
        <taxon>Cucujiformia</taxon>
        <taxon>Chrysomeloidea</taxon>
        <taxon>Cerambycidae</taxon>
        <taxon>Lamiinae</taxon>
        <taxon>Acanthocinini</taxon>
        <taxon>Exocentrus</taxon>
    </lineage>
</organism>
<protein>
    <recommendedName>
        <fullName evidence="9">Aquaporin</fullName>
    </recommendedName>
</protein>
<dbReference type="PANTHER" id="PTHR19139">
    <property type="entry name" value="AQUAPORIN TRANSPORTER"/>
    <property type="match status" value="1"/>
</dbReference>
<dbReference type="SUPFAM" id="SSF81338">
    <property type="entry name" value="Aquaporin-like"/>
    <property type="match status" value="1"/>
</dbReference>
<reference evidence="7 8" key="1">
    <citation type="journal article" date="2023" name="Insect Mol. Biol.">
        <title>Genome sequencing provides insights into the evolution of gene families encoding plant cell wall-degrading enzymes in longhorned beetles.</title>
        <authorList>
            <person name="Shin N.R."/>
            <person name="Okamura Y."/>
            <person name="Kirsch R."/>
            <person name="Pauchet Y."/>
        </authorList>
    </citation>
    <scope>NUCLEOTIDE SEQUENCE [LARGE SCALE GENOMIC DNA]</scope>
    <source>
        <strain evidence="7">EAD_L_NR</strain>
    </source>
</reference>
<name>A0AAV8VC22_9CUCU</name>
<sequence length="119" mass="12780">GFGHISGAHLNPAVTICAVLTNVVTPIMAVIYVIAQFLGAILGFSLLKILIPDDYFNPGFCMTLPNNLITSLQALAIEIIITTILIVVVCAVWDKRNIDKPDSVPLRFGFVIVAISMVA</sequence>
<keyword evidence="2 5" id="KW-0812">Transmembrane</keyword>
<evidence type="ECO:0000256" key="4">
    <source>
        <dbReference type="ARBA" id="ARBA00023136"/>
    </source>
</evidence>
<evidence type="ECO:0000256" key="3">
    <source>
        <dbReference type="ARBA" id="ARBA00022989"/>
    </source>
</evidence>
<feature type="non-terminal residue" evidence="7">
    <location>
        <position position="119"/>
    </location>
</feature>
<evidence type="ECO:0000256" key="6">
    <source>
        <dbReference type="SAM" id="Phobius"/>
    </source>
</evidence>
<evidence type="ECO:0000313" key="7">
    <source>
        <dbReference type="EMBL" id="KAJ8911830.1"/>
    </source>
</evidence>
<evidence type="ECO:0000256" key="2">
    <source>
        <dbReference type="ARBA" id="ARBA00022692"/>
    </source>
</evidence>
<feature type="transmembrane region" description="Helical" evidence="6">
    <location>
        <begin position="71"/>
        <end position="93"/>
    </location>
</feature>
<comment type="similarity">
    <text evidence="5">Belongs to the MIP/aquaporin (TC 1.A.8) family.</text>
</comment>
<dbReference type="EMBL" id="JANEYG010000160">
    <property type="protein sequence ID" value="KAJ8911830.1"/>
    <property type="molecule type" value="Genomic_DNA"/>
</dbReference>
<proteinExistence type="inferred from homology"/>
<evidence type="ECO:0000256" key="1">
    <source>
        <dbReference type="ARBA" id="ARBA00004141"/>
    </source>
</evidence>
<dbReference type="InterPro" id="IPR000425">
    <property type="entry name" value="MIP"/>
</dbReference>
<dbReference type="AlphaFoldDB" id="A0AAV8VC22"/>
<keyword evidence="4 6" id="KW-0472">Membrane</keyword>
<feature type="non-terminal residue" evidence="7">
    <location>
        <position position="1"/>
    </location>
</feature>
<dbReference type="PRINTS" id="PR00783">
    <property type="entry name" value="MINTRINSICP"/>
</dbReference>
<gene>
    <name evidence="7" type="ORF">NQ315_012560</name>
</gene>
<dbReference type="InterPro" id="IPR023271">
    <property type="entry name" value="Aquaporin-like"/>
</dbReference>
<keyword evidence="8" id="KW-1185">Reference proteome</keyword>
<dbReference type="InterPro" id="IPR034294">
    <property type="entry name" value="Aquaporin_transptr"/>
</dbReference>
<comment type="caution">
    <text evidence="7">The sequence shown here is derived from an EMBL/GenBank/DDBJ whole genome shotgun (WGS) entry which is preliminary data.</text>
</comment>
<dbReference type="GO" id="GO:0015267">
    <property type="term" value="F:channel activity"/>
    <property type="evidence" value="ECO:0007669"/>
    <property type="project" value="InterPro"/>
</dbReference>
<dbReference type="Pfam" id="PF00230">
    <property type="entry name" value="MIP"/>
    <property type="match status" value="1"/>
</dbReference>